<dbReference type="GO" id="GO:0006629">
    <property type="term" value="P:lipid metabolic process"/>
    <property type="evidence" value="ECO:0007669"/>
    <property type="project" value="InterPro"/>
</dbReference>
<protein>
    <recommendedName>
        <fullName evidence="1">triacylglycerol lipase</fullName>
        <ecNumber evidence="1">3.1.1.3</ecNumber>
    </recommendedName>
</protein>
<keyword evidence="3" id="KW-0732">Signal</keyword>
<dbReference type="PANTHER" id="PTHR46640:SF3">
    <property type="entry name" value="LIPASE LIH1-RELATED"/>
    <property type="match status" value="1"/>
</dbReference>
<sequence>MSVVSCLSIVLLCLRSVTGAKVTPPPDVEQLIEFADFASIAYCVNKNLDTGPLKTSCSKPFCKAHEKVEIVKMFDFNESRHLGQGFYALDHEKKRVILTFRGTSSYIDWLQDFDIVQVPYQTITPTAKENKCKDCKVHRGFHKFVTSNCDSIVKDVKQLLVLNPNYDLVIIGHSLGGALAHLTGLEFQVMGYHPLVVTFGEPMVGNWQFAEFSNSQFQMVNVADTISSNSALTGGHIRVVHINDPVPHQPLLPSYSYCGYEYFINKDSFPHGARNIERKGIKTGSSLFSSTSTWNPSKLIPENPISAAHRNYFRRITGCLDEYSQ</sequence>
<evidence type="ECO:0000313" key="5">
    <source>
        <dbReference type="EMBL" id="KAG7193320.1"/>
    </source>
</evidence>
<dbReference type="Pfam" id="PF01764">
    <property type="entry name" value="Lipase_3"/>
    <property type="match status" value="1"/>
</dbReference>
<comment type="caution">
    <text evidence="5">The sequence shown here is derived from an EMBL/GenBank/DDBJ whole genome shotgun (WGS) entry which is preliminary data.</text>
</comment>
<dbReference type="GeneID" id="66114108"/>
<evidence type="ECO:0000256" key="3">
    <source>
        <dbReference type="SAM" id="SignalP"/>
    </source>
</evidence>
<keyword evidence="2" id="KW-0378">Hydrolase</keyword>
<feature type="chain" id="PRO_5040494441" description="triacylglycerol lipase" evidence="3">
    <location>
        <begin position="20"/>
        <end position="325"/>
    </location>
</feature>
<dbReference type="Proteomes" id="UP000790833">
    <property type="component" value="Unassembled WGS sequence"/>
</dbReference>
<evidence type="ECO:0000313" key="6">
    <source>
        <dbReference type="Proteomes" id="UP000790833"/>
    </source>
</evidence>
<dbReference type="CDD" id="cd00519">
    <property type="entry name" value="Lipase_3"/>
    <property type="match status" value="1"/>
</dbReference>
<dbReference type="OrthoDB" id="406844at2759"/>
<evidence type="ECO:0000259" key="4">
    <source>
        <dbReference type="Pfam" id="PF01764"/>
    </source>
</evidence>
<name>A0A9P8AI34_9ASCO</name>
<dbReference type="InterPro" id="IPR029058">
    <property type="entry name" value="AB_hydrolase_fold"/>
</dbReference>
<organism evidence="5 6">
    <name type="scientific">Scheffersomyces spartinae</name>
    <dbReference type="NCBI Taxonomy" id="45513"/>
    <lineage>
        <taxon>Eukaryota</taxon>
        <taxon>Fungi</taxon>
        <taxon>Dikarya</taxon>
        <taxon>Ascomycota</taxon>
        <taxon>Saccharomycotina</taxon>
        <taxon>Pichiomycetes</taxon>
        <taxon>Debaryomycetaceae</taxon>
        <taxon>Scheffersomyces</taxon>
    </lineage>
</organism>
<gene>
    <name evidence="5" type="ORF">KQ657_000734</name>
</gene>
<dbReference type="EC" id="3.1.1.3" evidence="1"/>
<dbReference type="GO" id="GO:0004806">
    <property type="term" value="F:triacylglycerol lipase activity"/>
    <property type="evidence" value="ECO:0007669"/>
    <property type="project" value="UniProtKB-EC"/>
</dbReference>
<reference evidence="5" key="1">
    <citation type="submission" date="2021-03" db="EMBL/GenBank/DDBJ databases">
        <authorList>
            <person name="Palmer J.M."/>
        </authorList>
    </citation>
    <scope>NUCLEOTIDE SEQUENCE</scope>
    <source>
        <strain evidence="5">ARV_011</strain>
    </source>
</reference>
<dbReference type="InterPro" id="IPR002921">
    <property type="entry name" value="Fungal_lipase-type"/>
</dbReference>
<dbReference type="InterPro" id="IPR051299">
    <property type="entry name" value="AB_hydrolase_lip/est"/>
</dbReference>
<dbReference type="AlphaFoldDB" id="A0A9P8AI34"/>
<dbReference type="EMBL" id="JAHMUF010000012">
    <property type="protein sequence ID" value="KAG7193320.1"/>
    <property type="molecule type" value="Genomic_DNA"/>
</dbReference>
<dbReference type="Gene3D" id="3.40.50.1820">
    <property type="entry name" value="alpha/beta hydrolase"/>
    <property type="match status" value="1"/>
</dbReference>
<dbReference type="PANTHER" id="PTHR46640">
    <property type="entry name" value="TRIACYLGLYCEROL LIPASE, PUTATIVE (AFU_ORTHOLOGUE AFUA_6G06510)-RELATED"/>
    <property type="match status" value="1"/>
</dbReference>
<evidence type="ECO:0000256" key="2">
    <source>
        <dbReference type="ARBA" id="ARBA00022801"/>
    </source>
</evidence>
<dbReference type="RefSeq" id="XP_043048868.1">
    <property type="nucleotide sequence ID" value="XM_043191561.1"/>
</dbReference>
<feature type="domain" description="Fungal lipase-type" evidence="4">
    <location>
        <begin position="98"/>
        <end position="251"/>
    </location>
</feature>
<keyword evidence="6" id="KW-1185">Reference proteome</keyword>
<feature type="signal peptide" evidence="3">
    <location>
        <begin position="1"/>
        <end position="19"/>
    </location>
</feature>
<accession>A0A9P8AI34</accession>
<proteinExistence type="predicted"/>
<evidence type="ECO:0000256" key="1">
    <source>
        <dbReference type="ARBA" id="ARBA00013279"/>
    </source>
</evidence>
<dbReference type="SUPFAM" id="SSF53474">
    <property type="entry name" value="alpha/beta-Hydrolases"/>
    <property type="match status" value="1"/>
</dbReference>